<keyword evidence="3 7" id="KW-1133">Transmembrane helix</keyword>
<name>A0A3B3S493_9TELE</name>
<keyword evidence="4 7" id="KW-0472">Membrane</keyword>
<evidence type="ECO:0000256" key="1">
    <source>
        <dbReference type="ARBA" id="ARBA00004141"/>
    </source>
</evidence>
<evidence type="ECO:0000256" key="3">
    <source>
        <dbReference type="ARBA" id="ARBA00022989"/>
    </source>
</evidence>
<dbReference type="AlphaFoldDB" id="A0A3B3S493"/>
<comment type="subcellular location">
    <subcellularLocation>
        <location evidence="1">Membrane</location>
        <topology evidence="1">Multi-pass membrane protein</topology>
    </subcellularLocation>
</comment>
<sequence>MARANDGAYFKRSSLFWMLTITLSLGFYTWTVFWPDQVPYASMGPLGSFFQYLVKQHFTVMYYGWWLVWMIHISEAFYSQKLCSYCRPGQQRRCPGCCRHGPISRFAHATAYALARPPRPGQHRTPGCPDYRLQEPCSAPQQAG</sequence>
<dbReference type="PANTHER" id="PTHR34104">
    <property type="entry name" value="TRANSMEMBRANE PROTEIN 254"/>
    <property type="match status" value="1"/>
</dbReference>
<evidence type="ECO:0000313" key="8">
    <source>
        <dbReference type="Ensembl" id="ENSPKIP00000025348.1"/>
    </source>
</evidence>
<evidence type="ECO:0000256" key="5">
    <source>
        <dbReference type="ARBA" id="ARBA00034834"/>
    </source>
</evidence>
<evidence type="ECO:0000256" key="7">
    <source>
        <dbReference type="SAM" id="Phobius"/>
    </source>
</evidence>
<dbReference type="PANTHER" id="PTHR34104:SF3">
    <property type="entry name" value="TRANSMEMBRANE PROTEIN 254"/>
    <property type="match status" value="1"/>
</dbReference>
<dbReference type="STRING" id="1676925.ENSPKIP00000025348"/>
<dbReference type="Ensembl" id="ENSPKIT00000006081.1">
    <property type="protein sequence ID" value="ENSPKIP00000025348.1"/>
    <property type="gene ID" value="ENSPKIG00000008259.1"/>
</dbReference>
<dbReference type="Pfam" id="PF14934">
    <property type="entry name" value="TMEM254"/>
    <property type="match status" value="1"/>
</dbReference>
<proteinExistence type="predicted"/>
<feature type="transmembrane region" description="Helical" evidence="7">
    <location>
        <begin position="15"/>
        <end position="33"/>
    </location>
</feature>
<keyword evidence="9" id="KW-1185">Reference proteome</keyword>
<evidence type="ECO:0000256" key="6">
    <source>
        <dbReference type="SAM" id="MobiDB-lite"/>
    </source>
</evidence>
<reference evidence="8" key="2">
    <citation type="submission" date="2025-09" db="UniProtKB">
        <authorList>
            <consortium name="Ensembl"/>
        </authorList>
    </citation>
    <scope>IDENTIFICATION</scope>
</reference>
<dbReference type="InterPro" id="IPR028110">
    <property type="entry name" value="TMEM254"/>
</dbReference>
<evidence type="ECO:0000256" key="2">
    <source>
        <dbReference type="ARBA" id="ARBA00022692"/>
    </source>
</evidence>
<protein>
    <recommendedName>
        <fullName evidence="5">Transmembrane protein 254</fullName>
    </recommendedName>
</protein>
<feature type="transmembrane region" description="Helical" evidence="7">
    <location>
        <begin position="60"/>
        <end position="78"/>
    </location>
</feature>
<dbReference type="GO" id="GO:0016020">
    <property type="term" value="C:membrane"/>
    <property type="evidence" value="ECO:0007669"/>
    <property type="project" value="UniProtKB-SubCell"/>
</dbReference>
<reference evidence="8" key="1">
    <citation type="submission" date="2025-08" db="UniProtKB">
        <authorList>
            <consortium name="Ensembl"/>
        </authorList>
    </citation>
    <scope>IDENTIFICATION</scope>
</reference>
<accession>A0A3B3S493</accession>
<dbReference type="GeneTree" id="ENSGT00390000016042"/>
<evidence type="ECO:0000313" key="9">
    <source>
        <dbReference type="Proteomes" id="UP000261540"/>
    </source>
</evidence>
<feature type="region of interest" description="Disordered" evidence="6">
    <location>
        <begin position="116"/>
        <end position="144"/>
    </location>
</feature>
<evidence type="ECO:0000256" key="4">
    <source>
        <dbReference type="ARBA" id="ARBA00023136"/>
    </source>
</evidence>
<dbReference type="Proteomes" id="UP000261540">
    <property type="component" value="Unplaced"/>
</dbReference>
<keyword evidence="2 7" id="KW-0812">Transmembrane</keyword>
<organism evidence="8 9">
    <name type="scientific">Paramormyrops kingsleyae</name>
    <dbReference type="NCBI Taxonomy" id="1676925"/>
    <lineage>
        <taxon>Eukaryota</taxon>
        <taxon>Metazoa</taxon>
        <taxon>Chordata</taxon>
        <taxon>Craniata</taxon>
        <taxon>Vertebrata</taxon>
        <taxon>Euteleostomi</taxon>
        <taxon>Actinopterygii</taxon>
        <taxon>Neopterygii</taxon>
        <taxon>Teleostei</taxon>
        <taxon>Osteoglossocephala</taxon>
        <taxon>Osteoglossomorpha</taxon>
        <taxon>Osteoglossiformes</taxon>
        <taxon>Mormyridae</taxon>
        <taxon>Paramormyrops</taxon>
    </lineage>
</organism>